<evidence type="ECO:0000259" key="6">
    <source>
        <dbReference type="Pfam" id="PF05175"/>
    </source>
</evidence>
<evidence type="ECO:0000256" key="3">
    <source>
        <dbReference type="ARBA" id="ARBA00022679"/>
    </source>
</evidence>
<gene>
    <name evidence="7" type="ORF">O4213_18460</name>
</gene>
<dbReference type="InterPro" id="IPR004556">
    <property type="entry name" value="HemK-like"/>
</dbReference>
<protein>
    <recommendedName>
        <fullName evidence="1">peptide chain release factor N(5)-glutamine methyltransferase</fullName>
        <ecNumber evidence="1">2.1.1.297</ecNumber>
    </recommendedName>
</protein>
<reference evidence="7" key="1">
    <citation type="submission" date="2022-12" db="EMBL/GenBank/DDBJ databases">
        <authorList>
            <person name="Krivoruchko A.V."/>
            <person name="Elkin A."/>
        </authorList>
    </citation>
    <scope>NUCLEOTIDE SEQUENCE</scope>
    <source>
        <strain evidence="7">IEGM 1388</strain>
    </source>
</reference>
<dbReference type="NCBIfam" id="TIGR00536">
    <property type="entry name" value="hemK_fam"/>
    <property type="match status" value="1"/>
</dbReference>
<dbReference type="Gene3D" id="1.10.8.10">
    <property type="entry name" value="DNA helicase RuvA subunit, C-terminal domain"/>
    <property type="match status" value="1"/>
</dbReference>
<comment type="catalytic activity">
    <reaction evidence="5">
        <text>L-glutaminyl-[peptide chain release factor] + S-adenosyl-L-methionine = N(5)-methyl-L-glutaminyl-[peptide chain release factor] + S-adenosyl-L-homocysteine + H(+)</text>
        <dbReference type="Rhea" id="RHEA:42896"/>
        <dbReference type="Rhea" id="RHEA-COMP:10271"/>
        <dbReference type="Rhea" id="RHEA-COMP:10272"/>
        <dbReference type="ChEBI" id="CHEBI:15378"/>
        <dbReference type="ChEBI" id="CHEBI:30011"/>
        <dbReference type="ChEBI" id="CHEBI:57856"/>
        <dbReference type="ChEBI" id="CHEBI:59789"/>
        <dbReference type="ChEBI" id="CHEBI:61891"/>
        <dbReference type="EC" id="2.1.1.297"/>
    </reaction>
</comment>
<comment type="caution">
    <text evidence="7">The sequence shown here is derived from an EMBL/GenBank/DDBJ whole genome shotgun (WGS) entry which is preliminary data.</text>
</comment>
<keyword evidence="3" id="KW-0808">Transferase</keyword>
<dbReference type="InterPro" id="IPR029063">
    <property type="entry name" value="SAM-dependent_MTases_sf"/>
</dbReference>
<dbReference type="EMBL" id="JAPWIE010000005">
    <property type="protein sequence ID" value="MCZ4551980.1"/>
    <property type="molecule type" value="Genomic_DNA"/>
</dbReference>
<dbReference type="RefSeq" id="WP_301572816.1">
    <property type="nucleotide sequence ID" value="NZ_JAPWIE010000005.1"/>
</dbReference>
<dbReference type="Proteomes" id="UP001067235">
    <property type="component" value="Unassembled WGS sequence"/>
</dbReference>
<evidence type="ECO:0000313" key="8">
    <source>
        <dbReference type="Proteomes" id="UP001067235"/>
    </source>
</evidence>
<dbReference type="CDD" id="cd02440">
    <property type="entry name" value="AdoMet_MTases"/>
    <property type="match status" value="1"/>
</dbReference>
<name>A0ABT4MZ40_GORRU</name>
<evidence type="ECO:0000313" key="7">
    <source>
        <dbReference type="EMBL" id="MCZ4551980.1"/>
    </source>
</evidence>
<dbReference type="InterPro" id="IPR050320">
    <property type="entry name" value="N5-glutamine_MTase"/>
</dbReference>
<evidence type="ECO:0000256" key="5">
    <source>
        <dbReference type="ARBA" id="ARBA00048391"/>
    </source>
</evidence>
<organism evidence="7 8">
    <name type="scientific">Gordonia rubripertincta</name>
    <name type="common">Rhodococcus corallinus</name>
    <dbReference type="NCBI Taxonomy" id="36822"/>
    <lineage>
        <taxon>Bacteria</taxon>
        <taxon>Bacillati</taxon>
        <taxon>Actinomycetota</taxon>
        <taxon>Actinomycetes</taxon>
        <taxon>Mycobacteriales</taxon>
        <taxon>Gordoniaceae</taxon>
        <taxon>Gordonia</taxon>
    </lineage>
</organism>
<evidence type="ECO:0000256" key="2">
    <source>
        <dbReference type="ARBA" id="ARBA00022603"/>
    </source>
</evidence>
<proteinExistence type="predicted"/>
<keyword evidence="2" id="KW-0489">Methyltransferase</keyword>
<evidence type="ECO:0000256" key="1">
    <source>
        <dbReference type="ARBA" id="ARBA00012771"/>
    </source>
</evidence>
<evidence type="ECO:0000256" key="4">
    <source>
        <dbReference type="ARBA" id="ARBA00022691"/>
    </source>
</evidence>
<sequence>MTETARSEASPANLVARLRAAGCAFAEEEAQILLAAAADAVTLEQLVQRRVAGEPLEYVVGAVEFGGLRVSLMPRVFVPRQRSVLLVEIGAELAASAATIVDLCCGSGALGAVLATRLPGASIIAADIDPIATECAWVNLAGRGQVYLGDLFEALPQAMRGRIDLVVCNAPYVPTSAIAMMPPEARVHEPQATLDGGADGLDLLRRVAREAVPWMARSSHLVMEVGESQADTARQIFAAAGFAASIRRDDDRGAVAVVGTRDATDRA</sequence>
<accession>A0ABT4MZ40</accession>
<dbReference type="Pfam" id="PF05175">
    <property type="entry name" value="MTS"/>
    <property type="match status" value="1"/>
</dbReference>
<dbReference type="EC" id="2.1.1.297" evidence="1"/>
<dbReference type="SUPFAM" id="SSF53335">
    <property type="entry name" value="S-adenosyl-L-methionine-dependent methyltransferases"/>
    <property type="match status" value="1"/>
</dbReference>
<feature type="domain" description="Methyltransferase small" evidence="6">
    <location>
        <begin position="96"/>
        <end position="178"/>
    </location>
</feature>
<dbReference type="PANTHER" id="PTHR18895:SF74">
    <property type="entry name" value="MTRF1L RELEASE FACTOR GLUTAMINE METHYLTRANSFERASE"/>
    <property type="match status" value="1"/>
</dbReference>
<dbReference type="PANTHER" id="PTHR18895">
    <property type="entry name" value="HEMK METHYLTRANSFERASE"/>
    <property type="match status" value="1"/>
</dbReference>
<keyword evidence="8" id="KW-1185">Reference proteome</keyword>
<keyword evidence="4" id="KW-0949">S-adenosyl-L-methionine</keyword>
<dbReference type="Gene3D" id="3.40.50.150">
    <property type="entry name" value="Vaccinia Virus protein VP39"/>
    <property type="match status" value="1"/>
</dbReference>
<dbReference type="NCBIfam" id="TIGR03704">
    <property type="entry name" value="PrmC_rel_meth"/>
    <property type="match status" value="1"/>
</dbReference>
<dbReference type="InterPro" id="IPR022446">
    <property type="entry name" value="MeTrfrase_put"/>
</dbReference>
<dbReference type="InterPro" id="IPR007848">
    <property type="entry name" value="Small_mtfrase_dom"/>
</dbReference>